<evidence type="ECO:0000313" key="3">
    <source>
        <dbReference type="Proteomes" id="UP001154078"/>
    </source>
</evidence>
<protein>
    <submittedName>
        <fullName evidence="2">Uncharacterized protein</fullName>
    </submittedName>
</protein>
<keyword evidence="3" id="KW-1185">Reference proteome</keyword>
<evidence type="ECO:0000313" key="2">
    <source>
        <dbReference type="EMBL" id="CAH0553164.1"/>
    </source>
</evidence>
<dbReference type="AlphaFoldDB" id="A0A9P0B233"/>
<dbReference type="EMBL" id="OV121134">
    <property type="protein sequence ID" value="CAH0553164.1"/>
    <property type="molecule type" value="Genomic_DNA"/>
</dbReference>
<dbReference type="Proteomes" id="UP001154078">
    <property type="component" value="Chromosome 3"/>
</dbReference>
<gene>
    <name evidence="2" type="ORF">MELIAE_LOCUS5249</name>
</gene>
<feature type="compositionally biased region" description="Basic and acidic residues" evidence="1">
    <location>
        <begin position="157"/>
        <end position="169"/>
    </location>
</feature>
<dbReference type="OrthoDB" id="8192147at2759"/>
<sequence>MATQEDRSLSSGVSFPKWMKSKINDKFDLDQSTFSPTELDDSFMYYFRHPQASAERRGSGQKIISSTGGGTNITVTNVTKNNSKQDFSKHPPPCQKFMQNSDGLSLNVTSDGKVKPNGIDDGFKGEAAKCGSSILRVAQQMVSGKVISNFTLAHGEDCDPDLKHFDPQKRRGSRSLPASPLQSPNSSPKSRRRVNKFFTSAYADIDQTKGSWILSNLMARRTMSQTFIGEESKEELDKASSISTSTLNVDEIPANNNNKPNLVYKAKPSELREMNFWSPTSM</sequence>
<evidence type="ECO:0000256" key="1">
    <source>
        <dbReference type="SAM" id="MobiDB-lite"/>
    </source>
</evidence>
<reference evidence="2" key="1">
    <citation type="submission" date="2021-12" db="EMBL/GenBank/DDBJ databases">
        <authorList>
            <person name="King R."/>
        </authorList>
    </citation>
    <scope>NUCLEOTIDE SEQUENCE</scope>
</reference>
<feature type="region of interest" description="Disordered" evidence="1">
    <location>
        <begin position="157"/>
        <end position="193"/>
    </location>
</feature>
<accession>A0A9P0B233</accession>
<name>A0A9P0B233_BRAAE</name>
<proteinExistence type="predicted"/>
<organism evidence="2 3">
    <name type="scientific">Brassicogethes aeneus</name>
    <name type="common">Rape pollen beetle</name>
    <name type="synonym">Meligethes aeneus</name>
    <dbReference type="NCBI Taxonomy" id="1431903"/>
    <lineage>
        <taxon>Eukaryota</taxon>
        <taxon>Metazoa</taxon>
        <taxon>Ecdysozoa</taxon>
        <taxon>Arthropoda</taxon>
        <taxon>Hexapoda</taxon>
        <taxon>Insecta</taxon>
        <taxon>Pterygota</taxon>
        <taxon>Neoptera</taxon>
        <taxon>Endopterygota</taxon>
        <taxon>Coleoptera</taxon>
        <taxon>Polyphaga</taxon>
        <taxon>Cucujiformia</taxon>
        <taxon>Nitidulidae</taxon>
        <taxon>Meligethinae</taxon>
        <taxon>Brassicogethes</taxon>
    </lineage>
</organism>